<protein>
    <submittedName>
        <fullName evidence="1">Uncharacterized protein</fullName>
    </submittedName>
</protein>
<reference evidence="1 2" key="1">
    <citation type="submission" date="2015-05" db="EMBL/GenBank/DDBJ databases">
        <title>A genomic and transcriptomic approach to investigate the blue pigment phenotype in Pseudomonas fluorescens.</title>
        <authorList>
            <person name="Andreani N.A."/>
            <person name="Cardazzo B."/>
        </authorList>
    </citation>
    <scope>NUCLEOTIDE SEQUENCE [LARGE SCALE GENOMIC DNA]</scope>
    <source>
        <strain evidence="1 2">Ps_22</strain>
    </source>
</reference>
<evidence type="ECO:0000313" key="1">
    <source>
        <dbReference type="EMBL" id="KWV87289.1"/>
    </source>
</evidence>
<comment type="caution">
    <text evidence="1">The sequence shown here is derived from an EMBL/GenBank/DDBJ whole genome shotgun (WGS) entry which is preliminary data.</text>
</comment>
<name>A0A109LGX7_PSEFL</name>
<dbReference type="EMBL" id="LCYA01000078">
    <property type="protein sequence ID" value="KWV87289.1"/>
    <property type="molecule type" value="Genomic_DNA"/>
</dbReference>
<dbReference type="AlphaFoldDB" id="A0A109LGX7"/>
<evidence type="ECO:0000313" key="2">
    <source>
        <dbReference type="Proteomes" id="UP000061348"/>
    </source>
</evidence>
<dbReference type="PATRIC" id="fig|294.194.peg.3482"/>
<gene>
    <name evidence="1" type="ORF">PFLmoz3_03137</name>
</gene>
<dbReference type="Proteomes" id="UP000061348">
    <property type="component" value="Unassembled WGS sequence"/>
</dbReference>
<proteinExistence type="predicted"/>
<organism evidence="1 2">
    <name type="scientific">Pseudomonas fluorescens</name>
    <dbReference type="NCBI Taxonomy" id="294"/>
    <lineage>
        <taxon>Bacteria</taxon>
        <taxon>Pseudomonadati</taxon>
        <taxon>Pseudomonadota</taxon>
        <taxon>Gammaproteobacteria</taxon>
        <taxon>Pseudomonadales</taxon>
        <taxon>Pseudomonadaceae</taxon>
        <taxon>Pseudomonas</taxon>
    </lineage>
</organism>
<sequence length="146" mass="16135">MEGEAQGVVDEAVVDLYVEAVEHFPVGRRLEAGVKQRQQLRWELDFLFGLAFAQQDDFATQVPACHAARVQMFETQSGLASQCQRAMPMFVIKESAGVQQAFTKQCLDQALEATFGGRCQRIDQGFEGDVAGLKLRSGKCFAPAFQ</sequence>
<accession>A0A109LGX7</accession>